<reference evidence="1 2" key="1">
    <citation type="journal article" date="2019" name="Commun. Biol.">
        <title>The bagworm genome reveals a unique fibroin gene that provides high tensile strength.</title>
        <authorList>
            <person name="Kono N."/>
            <person name="Nakamura H."/>
            <person name="Ohtoshi R."/>
            <person name="Tomita M."/>
            <person name="Numata K."/>
            <person name="Arakawa K."/>
        </authorList>
    </citation>
    <scope>NUCLEOTIDE SEQUENCE [LARGE SCALE GENOMIC DNA]</scope>
</reference>
<organism evidence="1 2">
    <name type="scientific">Eumeta variegata</name>
    <name type="common">Bagworm moth</name>
    <name type="synonym">Eumeta japonica</name>
    <dbReference type="NCBI Taxonomy" id="151549"/>
    <lineage>
        <taxon>Eukaryota</taxon>
        <taxon>Metazoa</taxon>
        <taxon>Ecdysozoa</taxon>
        <taxon>Arthropoda</taxon>
        <taxon>Hexapoda</taxon>
        <taxon>Insecta</taxon>
        <taxon>Pterygota</taxon>
        <taxon>Neoptera</taxon>
        <taxon>Endopterygota</taxon>
        <taxon>Lepidoptera</taxon>
        <taxon>Glossata</taxon>
        <taxon>Ditrysia</taxon>
        <taxon>Tineoidea</taxon>
        <taxon>Psychidae</taxon>
        <taxon>Oiketicinae</taxon>
        <taxon>Eumeta</taxon>
    </lineage>
</organism>
<keyword evidence="2" id="KW-1185">Reference proteome</keyword>
<proteinExistence type="predicted"/>
<protein>
    <submittedName>
        <fullName evidence="1">Uncharacterized protein</fullName>
    </submittedName>
</protein>
<evidence type="ECO:0000313" key="1">
    <source>
        <dbReference type="EMBL" id="GBP71842.1"/>
    </source>
</evidence>
<evidence type="ECO:0000313" key="2">
    <source>
        <dbReference type="Proteomes" id="UP000299102"/>
    </source>
</evidence>
<comment type="caution">
    <text evidence="1">The sequence shown here is derived from an EMBL/GenBank/DDBJ whole genome shotgun (WGS) entry which is preliminary data.</text>
</comment>
<dbReference type="EMBL" id="BGZK01001123">
    <property type="protein sequence ID" value="GBP71842.1"/>
    <property type="molecule type" value="Genomic_DNA"/>
</dbReference>
<dbReference type="AlphaFoldDB" id="A0A4C1YAC7"/>
<name>A0A4C1YAC7_EUMVA</name>
<gene>
    <name evidence="1" type="ORF">EVAR_80173_1</name>
</gene>
<dbReference type="Proteomes" id="UP000299102">
    <property type="component" value="Unassembled WGS sequence"/>
</dbReference>
<sequence>MVPESIVVAGDTAREWRADCAQVNEYRRLSAPFNSGGCLDVFGAHLNIPRGDKGKGCSPVNQVTLSIYPEHP</sequence>
<accession>A0A4C1YAC7</accession>